<dbReference type="EMBL" id="CAXDID020000737">
    <property type="protein sequence ID" value="CAL6112348.1"/>
    <property type="molecule type" value="Genomic_DNA"/>
</dbReference>
<gene>
    <name evidence="2" type="ORF">HINF_LOCUS18944</name>
    <name evidence="3" type="ORF">HINF_LOCUS76996</name>
    <name evidence="4" type="ORF">HINF_LOCUS77115</name>
    <name evidence="1" type="ORF">HINF_LOCUS8685</name>
</gene>
<name>A0AA86TWC4_9EUKA</name>
<sequence>MNNQYVDPLDEFNLEPSLKRSSAKDLSDSLAIIAGIKPLTKPLLGKNNQPVIDTALISKFIRDLDKQFDEELDKNPNSMSQKAFDVKQVINNKQSEKIQVIQENIKQTKLLQKKVKKMQSTIEVIEQYLKKIWQSQENFYK</sequence>
<reference evidence="3 5" key="2">
    <citation type="submission" date="2024-07" db="EMBL/GenBank/DDBJ databases">
        <authorList>
            <person name="Akdeniz Z."/>
        </authorList>
    </citation>
    <scope>NUCLEOTIDE SEQUENCE [LARGE SCALE GENOMIC DNA]</scope>
</reference>
<accession>A0AA86TWC4</accession>
<proteinExistence type="predicted"/>
<dbReference type="Proteomes" id="UP001642409">
    <property type="component" value="Unassembled WGS sequence"/>
</dbReference>
<dbReference type="AlphaFoldDB" id="A0AA86TWC4"/>
<protein>
    <submittedName>
        <fullName evidence="3">Hypothetical_protein</fullName>
    </submittedName>
</protein>
<organism evidence="2">
    <name type="scientific">Hexamita inflata</name>
    <dbReference type="NCBI Taxonomy" id="28002"/>
    <lineage>
        <taxon>Eukaryota</taxon>
        <taxon>Metamonada</taxon>
        <taxon>Diplomonadida</taxon>
        <taxon>Hexamitidae</taxon>
        <taxon>Hexamitinae</taxon>
        <taxon>Hexamita</taxon>
    </lineage>
</organism>
<evidence type="ECO:0000313" key="1">
    <source>
        <dbReference type="EMBL" id="CAI9921040.1"/>
    </source>
</evidence>
<keyword evidence="5" id="KW-1185">Reference proteome</keyword>
<reference evidence="2" key="1">
    <citation type="submission" date="2023-06" db="EMBL/GenBank/DDBJ databases">
        <authorList>
            <person name="Kurt Z."/>
        </authorList>
    </citation>
    <scope>NUCLEOTIDE SEQUENCE</scope>
</reference>
<evidence type="ECO:0000313" key="3">
    <source>
        <dbReference type="EMBL" id="CAL6112348.1"/>
    </source>
</evidence>
<dbReference type="EMBL" id="CATOUU010000480">
    <property type="protein sequence ID" value="CAI9931299.1"/>
    <property type="molecule type" value="Genomic_DNA"/>
</dbReference>
<dbReference type="EMBL" id="CAXDID020000742">
    <property type="protein sequence ID" value="CAL6112599.1"/>
    <property type="molecule type" value="Genomic_DNA"/>
</dbReference>
<evidence type="ECO:0000313" key="5">
    <source>
        <dbReference type="Proteomes" id="UP001642409"/>
    </source>
</evidence>
<dbReference type="EMBL" id="CATOUU010000210">
    <property type="protein sequence ID" value="CAI9921040.1"/>
    <property type="molecule type" value="Genomic_DNA"/>
</dbReference>
<comment type="caution">
    <text evidence="2">The sequence shown here is derived from an EMBL/GenBank/DDBJ whole genome shotgun (WGS) entry which is preliminary data.</text>
</comment>
<evidence type="ECO:0000313" key="4">
    <source>
        <dbReference type="EMBL" id="CAL6112599.1"/>
    </source>
</evidence>
<evidence type="ECO:0000313" key="2">
    <source>
        <dbReference type="EMBL" id="CAI9931299.1"/>
    </source>
</evidence>